<sequence length="124" mass="14315">MAALFAVGWRNTGRMIRTTKDRRPNPTEAEYLGLMRSDVSDEAAKFLWDTASRDLGPQLTLHPDDHLTEDLPLDPDNVRLDWPREFAKLHGFDEAQQPDWPEDWPLTVRKYGQWLDLGLRAGQS</sequence>
<name>A0ABU9IIA6_9SPHN</name>
<proteinExistence type="predicted"/>
<dbReference type="RefSeq" id="WP_341674461.1">
    <property type="nucleotide sequence ID" value="NZ_JBBYHV010000002.1"/>
</dbReference>
<protein>
    <submittedName>
        <fullName evidence="1">Uncharacterized protein</fullName>
    </submittedName>
</protein>
<comment type="caution">
    <text evidence="1">The sequence shown here is derived from an EMBL/GenBank/DDBJ whole genome shotgun (WGS) entry which is preliminary data.</text>
</comment>
<dbReference type="Proteomes" id="UP001497045">
    <property type="component" value="Unassembled WGS sequence"/>
</dbReference>
<accession>A0ABU9IIA6</accession>
<reference evidence="1 2" key="1">
    <citation type="submission" date="2024-04" db="EMBL/GenBank/DDBJ databases">
        <title>Aurantiacibacter sp. DGU6 16S ribosomal RNA gene Genome sequencing and assembly.</title>
        <authorList>
            <person name="Park S."/>
        </authorList>
    </citation>
    <scope>NUCLEOTIDE SEQUENCE [LARGE SCALE GENOMIC DNA]</scope>
    <source>
        <strain evidence="1 2">DGU6</strain>
    </source>
</reference>
<dbReference type="EMBL" id="JBBYHV010000002">
    <property type="protein sequence ID" value="MEL1251921.1"/>
    <property type="molecule type" value="Genomic_DNA"/>
</dbReference>
<gene>
    <name evidence="1" type="ORF">AAEO60_14690</name>
</gene>
<organism evidence="1 2">
    <name type="scientific">Aurantiacibacter gilvus</name>
    <dbReference type="NCBI Taxonomy" id="3139141"/>
    <lineage>
        <taxon>Bacteria</taxon>
        <taxon>Pseudomonadati</taxon>
        <taxon>Pseudomonadota</taxon>
        <taxon>Alphaproteobacteria</taxon>
        <taxon>Sphingomonadales</taxon>
        <taxon>Erythrobacteraceae</taxon>
        <taxon>Aurantiacibacter</taxon>
    </lineage>
</organism>
<evidence type="ECO:0000313" key="2">
    <source>
        <dbReference type="Proteomes" id="UP001497045"/>
    </source>
</evidence>
<evidence type="ECO:0000313" key="1">
    <source>
        <dbReference type="EMBL" id="MEL1251921.1"/>
    </source>
</evidence>
<keyword evidence="2" id="KW-1185">Reference proteome</keyword>